<dbReference type="CDD" id="cd07033">
    <property type="entry name" value="TPP_PYR_DXS_TK_like"/>
    <property type="match status" value="1"/>
</dbReference>
<feature type="binding site" evidence="10">
    <location>
        <position position="168"/>
    </location>
    <ligand>
        <name>Mg(2+)</name>
        <dbReference type="ChEBI" id="CHEBI:18420"/>
    </ligand>
</feature>
<feature type="binding site" evidence="10">
    <location>
        <begin position="140"/>
        <end position="141"/>
    </location>
    <ligand>
        <name>thiamine diphosphate</name>
        <dbReference type="ChEBI" id="CHEBI:58937"/>
    </ligand>
</feature>
<feature type="binding site" evidence="10">
    <location>
        <position position="139"/>
    </location>
    <ligand>
        <name>Mg(2+)</name>
        <dbReference type="ChEBI" id="CHEBI:18420"/>
    </ligand>
</feature>
<dbReference type="SMART" id="SM00861">
    <property type="entry name" value="Transket_pyr"/>
    <property type="match status" value="1"/>
</dbReference>
<dbReference type="InterPro" id="IPR005475">
    <property type="entry name" value="Transketolase-like_Pyr-bd"/>
</dbReference>
<dbReference type="GO" id="GO:0009228">
    <property type="term" value="P:thiamine biosynthetic process"/>
    <property type="evidence" value="ECO:0007669"/>
    <property type="project" value="UniProtKB-UniRule"/>
</dbReference>
<feature type="binding site" evidence="10">
    <location>
        <position position="67"/>
    </location>
    <ligand>
        <name>thiamine diphosphate</name>
        <dbReference type="ChEBI" id="CHEBI:58937"/>
    </ligand>
</feature>
<keyword evidence="6 10" id="KW-0460">Magnesium</keyword>
<dbReference type="CDD" id="cd02007">
    <property type="entry name" value="TPP_DXS"/>
    <property type="match status" value="1"/>
</dbReference>
<dbReference type="Gene3D" id="3.40.50.920">
    <property type="match status" value="1"/>
</dbReference>
<dbReference type="NCBIfam" id="NF003933">
    <property type="entry name" value="PRK05444.2-2"/>
    <property type="match status" value="1"/>
</dbReference>
<dbReference type="GO" id="GO:0005829">
    <property type="term" value="C:cytosol"/>
    <property type="evidence" value="ECO:0007669"/>
    <property type="project" value="TreeGrafter"/>
</dbReference>
<evidence type="ECO:0000256" key="10">
    <source>
        <dbReference type="HAMAP-Rule" id="MF_00315"/>
    </source>
</evidence>
<dbReference type="PROSITE" id="PS00802">
    <property type="entry name" value="TRANSKETOLASE_2"/>
    <property type="match status" value="1"/>
</dbReference>
<dbReference type="UniPathway" id="UPA00064">
    <property type="reaction ID" value="UER00091"/>
</dbReference>
<dbReference type="AlphaFoldDB" id="A0A6S6SI72"/>
<feature type="binding site" evidence="10">
    <location>
        <begin position="108"/>
        <end position="110"/>
    </location>
    <ligand>
        <name>thiamine diphosphate</name>
        <dbReference type="ChEBI" id="CHEBI:58937"/>
    </ligand>
</feature>
<gene>
    <name evidence="10" type="primary">dxs</name>
    <name evidence="12" type="ORF">HELGO_WM5931</name>
</gene>
<dbReference type="GO" id="GO:0030976">
    <property type="term" value="F:thiamine pyrophosphate binding"/>
    <property type="evidence" value="ECO:0007669"/>
    <property type="project" value="UniProtKB-UniRule"/>
</dbReference>
<evidence type="ECO:0000256" key="6">
    <source>
        <dbReference type="ARBA" id="ARBA00022842"/>
    </source>
</evidence>
<comment type="cofactor">
    <cofactor evidence="10">
        <name>Mg(2+)</name>
        <dbReference type="ChEBI" id="CHEBI:18420"/>
    </cofactor>
    <text evidence="10">Binds 1 Mg(2+) ion per subunit.</text>
</comment>
<feature type="binding site" evidence="10">
    <location>
        <position position="275"/>
    </location>
    <ligand>
        <name>thiamine diphosphate</name>
        <dbReference type="ChEBI" id="CHEBI:58937"/>
    </ligand>
</feature>
<dbReference type="PANTHER" id="PTHR43322">
    <property type="entry name" value="1-D-DEOXYXYLULOSE 5-PHOSPHATE SYNTHASE-RELATED"/>
    <property type="match status" value="1"/>
</dbReference>
<dbReference type="GO" id="GO:0019288">
    <property type="term" value="P:isopentenyl diphosphate biosynthetic process, methylerythritol 4-phosphate pathway"/>
    <property type="evidence" value="ECO:0007669"/>
    <property type="project" value="TreeGrafter"/>
</dbReference>
<dbReference type="InterPro" id="IPR033248">
    <property type="entry name" value="Transketolase_C"/>
</dbReference>
<evidence type="ECO:0000256" key="4">
    <source>
        <dbReference type="ARBA" id="ARBA00022679"/>
    </source>
</evidence>
<comment type="subunit">
    <text evidence="3 10">Homodimer.</text>
</comment>
<dbReference type="EC" id="2.2.1.7" evidence="10"/>
<dbReference type="Pfam" id="PF02780">
    <property type="entry name" value="Transketolase_C"/>
    <property type="match status" value="1"/>
</dbReference>
<dbReference type="GO" id="GO:0000287">
    <property type="term" value="F:magnesium ion binding"/>
    <property type="evidence" value="ECO:0007669"/>
    <property type="project" value="UniProtKB-UniRule"/>
</dbReference>
<feature type="binding site" evidence="10">
    <location>
        <position position="357"/>
    </location>
    <ligand>
        <name>thiamine diphosphate</name>
        <dbReference type="ChEBI" id="CHEBI:58937"/>
    </ligand>
</feature>
<protein>
    <recommendedName>
        <fullName evidence="10">1-deoxy-D-xylulose-5-phosphate synthase</fullName>
        <ecNumber evidence="10">2.2.1.7</ecNumber>
    </recommendedName>
    <alternativeName>
        <fullName evidence="10">1-deoxyxylulose-5-phosphate synthase</fullName>
        <shortName evidence="10">DXP synthase</shortName>
        <shortName evidence="10">DXPS</shortName>
    </alternativeName>
</protein>
<comment type="catalytic activity">
    <reaction evidence="10">
        <text>D-glyceraldehyde 3-phosphate + pyruvate + H(+) = 1-deoxy-D-xylulose 5-phosphate + CO2</text>
        <dbReference type="Rhea" id="RHEA:12605"/>
        <dbReference type="ChEBI" id="CHEBI:15361"/>
        <dbReference type="ChEBI" id="CHEBI:15378"/>
        <dbReference type="ChEBI" id="CHEBI:16526"/>
        <dbReference type="ChEBI" id="CHEBI:57792"/>
        <dbReference type="ChEBI" id="CHEBI:59776"/>
        <dbReference type="EC" id="2.2.1.7"/>
    </reaction>
</comment>
<dbReference type="GO" id="GO:0008661">
    <property type="term" value="F:1-deoxy-D-xylulose-5-phosphate synthase activity"/>
    <property type="evidence" value="ECO:0007669"/>
    <property type="project" value="UniProtKB-UniRule"/>
</dbReference>
<dbReference type="SUPFAM" id="SSF52518">
    <property type="entry name" value="Thiamin diphosphate-binding fold (THDP-binding)"/>
    <property type="match status" value="2"/>
</dbReference>
<evidence type="ECO:0000256" key="8">
    <source>
        <dbReference type="ARBA" id="ARBA00023052"/>
    </source>
</evidence>
<dbReference type="InterPro" id="IPR049557">
    <property type="entry name" value="Transketolase_CS"/>
</dbReference>
<feature type="domain" description="Transketolase-like pyrimidine-binding" evidence="11">
    <location>
        <begin position="306"/>
        <end position="471"/>
    </location>
</feature>
<comment type="similarity">
    <text evidence="2 10">Belongs to the transketolase family. DXPS subfamily.</text>
</comment>
<sequence length="611" mass="67760">MQIKDNIKDKSIDELKDLCQTLRDKIIQTLSVNGGHLGSSLGAIELIVAMHYVFDSKSDPFIYDVSHQAYAHKLLTNRWDSFDTLRQFNGISGFIKPDESEDDFFIAGHSSTSISLAVGAAKKFKLKNEDNIPIALIGDGSMSAGMVYEAMNELGDQKYPAIILLNDNEMSIAKPIGAISNYLSQIMASPFYKKFKGGVENILHYLPDSAEYMAKRFEDGFKLITPGLLFEELGIEYIGPINGHNIEQVINTLKKAKNLKKPVIIHAQTIKGKGYTPAEGPHEKWHGVGPFDIKTGTSTKAKSTSKSATQIFSDHLYELASKNENIVGLTAAMPGGTGIDKLMQEYPNRFWDVGIAEQHSVTSAASMAKLGLRPFIAIYSTFLQRAYDQIIHDVSIMNLPVIFAIDRAGIVGADGETHQGAFDVSYLRTIPNMTLLAPRDEQSLKNIMDYTLTHTSSPIAFRYPRGGFERLEFSHTQVELGKSELLKESNLDTLFISYGTSINKALAVSKSLELNVALLDLVFVKPLDINMLIKLSKKHTKWYIFSDSSKMGGVASAIMEALSEHNITDIQIKSFEFPDTFIPHGDNANIEKLLKIDTQSITKQIKEELCL</sequence>
<keyword evidence="4 10" id="KW-0808">Transferase</keyword>
<organism evidence="12">
    <name type="scientific">uncultured Campylobacterales bacterium</name>
    <dbReference type="NCBI Taxonomy" id="352960"/>
    <lineage>
        <taxon>Bacteria</taxon>
        <taxon>Pseudomonadati</taxon>
        <taxon>Campylobacterota</taxon>
        <taxon>Epsilonproteobacteria</taxon>
        <taxon>Campylobacterales</taxon>
        <taxon>environmental samples</taxon>
    </lineage>
</organism>
<evidence type="ECO:0000256" key="9">
    <source>
        <dbReference type="ARBA" id="ARBA00023229"/>
    </source>
</evidence>
<dbReference type="Gene3D" id="3.40.50.970">
    <property type="match status" value="2"/>
</dbReference>
<evidence type="ECO:0000256" key="1">
    <source>
        <dbReference type="ARBA" id="ARBA00004980"/>
    </source>
</evidence>
<comment type="pathway">
    <text evidence="1 10">Metabolic intermediate biosynthesis; 1-deoxy-D-xylulose 5-phosphate biosynthesis; 1-deoxy-D-xylulose 5-phosphate from D-glyceraldehyde 3-phosphate and pyruvate: step 1/1.</text>
</comment>
<dbReference type="PROSITE" id="PS00801">
    <property type="entry name" value="TRANSKETOLASE_1"/>
    <property type="match status" value="1"/>
</dbReference>
<keyword evidence="7 10" id="KW-0784">Thiamine biosynthesis</keyword>
<dbReference type="Pfam" id="PF13292">
    <property type="entry name" value="DXP_synthase_N"/>
    <property type="match status" value="1"/>
</dbReference>
<evidence type="ECO:0000256" key="3">
    <source>
        <dbReference type="ARBA" id="ARBA00011738"/>
    </source>
</evidence>
<dbReference type="HAMAP" id="MF_00315">
    <property type="entry name" value="DXP_synth"/>
    <property type="match status" value="1"/>
</dbReference>
<dbReference type="InterPro" id="IPR029061">
    <property type="entry name" value="THDP-binding"/>
</dbReference>
<keyword evidence="5 10" id="KW-0479">Metal-binding</keyword>
<evidence type="ECO:0000259" key="11">
    <source>
        <dbReference type="SMART" id="SM00861"/>
    </source>
</evidence>
<name>A0A6S6SI72_9BACT</name>
<dbReference type="Pfam" id="PF02779">
    <property type="entry name" value="Transket_pyr"/>
    <property type="match status" value="1"/>
</dbReference>
<comment type="cofactor">
    <cofactor evidence="10">
        <name>thiamine diphosphate</name>
        <dbReference type="ChEBI" id="CHEBI:58937"/>
    </cofactor>
    <text evidence="10">Binds 1 thiamine pyrophosphate per subunit.</text>
</comment>
<dbReference type="GO" id="GO:0016114">
    <property type="term" value="P:terpenoid biosynthetic process"/>
    <property type="evidence" value="ECO:0007669"/>
    <property type="project" value="UniProtKB-UniRule"/>
</dbReference>
<dbReference type="InterPro" id="IPR020826">
    <property type="entry name" value="Transketolase_BS"/>
</dbReference>
<accession>A0A6S6SI72</accession>
<dbReference type="SUPFAM" id="SSF52922">
    <property type="entry name" value="TK C-terminal domain-like"/>
    <property type="match status" value="1"/>
</dbReference>
<dbReference type="InterPro" id="IPR005477">
    <property type="entry name" value="Dxylulose-5-P_synthase"/>
</dbReference>
<dbReference type="InterPro" id="IPR009014">
    <property type="entry name" value="Transketo_C/PFOR_II"/>
</dbReference>
<evidence type="ECO:0000313" key="12">
    <source>
        <dbReference type="EMBL" id="CAA6809808.1"/>
    </source>
</evidence>
<reference evidence="12" key="1">
    <citation type="submission" date="2020-01" db="EMBL/GenBank/DDBJ databases">
        <authorList>
            <person name="Meier V. D."/>
            <person name="Meier V D."/>
        </authorList>
    </citation>
    <scope>NUCLEOTIDE SEQUENCE</scope>
    <source>
        <strain evidence="12">HLG_WM_MAG_12</strain>
    </source>
</reference>
<evidence type="ECO:0000256" key="2">
    <source>
        <dbReference type="ARBA" id="ARBA00011081"/>
    </source>
</evidence>
<keyword evidence="9 10" id="KW-0414">Isoprene biosynthesis</keyword>
<feature type="binding site" evidence="10">
    <location>
        <position position="168"/>
    </location>
    <ligand>
        <name>thiamine diphosphate</name>
        <dbReference type="ChEBI" id="CHEBI:58937"/>
    </ligand>
</feature>
<evidence type="ECO:0000256" key="7">
    <source>
        <dbReference type="ARBA" id="ARBA00022977"/>
    </source>
</evidence>
<dbReference type="EMBL" id="CACVAW010000040">
    <property type="protein sequence ID" value="CAA6809808.1"/>
    <property type="molecule type" value="Genomic_DNA"/>
</dbReference>
<comment type="function">
    <text evidence="10">Catalyzes the acyloin condensation reaction between C atoms 2 and 3 of pyruvate and glyceraldehyde 3-phosphate to yield 1-deoxy-D-xylulose-5-phosphate (DXP).</text>
</comment>
<dbReference type="PANTHER" id="PTHR43322:SF5">
    <property type="entry name" value="1-DEOXY-D-XYLULOSE-5-PHOSPHATE SYNTHASE, CHLOROPLASTIC"/>
    <property type="match status" value="1"/>
</dbReference>
<evidence type="ECO:0000256" key="5">
    <source>
        <dbReference type="ARBA" id="ARBA00022723"/>
    </source>
</evidence>
<dbReference type="FunFam" id="3.40.50.970:FF:000005">
    <property type="entry name" value="1-deoxy-D-xylulose-5-phosphate synthase"/>
    <property type="match status" value="1"/>
</dbReference>
<dbReference type="NCBIfam" id="TIGR00204">
    <property type="entry name" value="dxs"/>
    <property type="match status" value="1"/>
</dbReference>
<proteinExistence type="inferred from homology"/>
<keyword evidence="8 10" id="KW-0786">Thiamine pyrophosphate</keyword>